<gene>
    <name evidence="1" type="ORF">MJO28_005953</name>
</gene>
<comment type="caution">
    <text evidence="1">The sequence shown here is derived from an EMBL/GenBank/DDBJ whole genome shotgun (WGS) entry which is preliminary data.</text>
</comment>
<reference evidence="2" key="2">
    <citation type="journal article" date="2018" name="Mol. Plant Microbe Interact.">
        <title>Genome sequence resources for the wheat stripe rust pathogen (Puccinia striiformis f. sp. tritici) and the barley stripe rust pathogen (Puccinia striiformis f. sp. hordei).</title>
        <authorList>
            <person name="Xia C."/>
            <person name="Wang M."/>
            <person name="Yin C."/>
            <person name="Cornejo O.E."/>
            <person name="Hulbert S.H."/>
            <person name="Chen X."/>
        </authorList>
    </citation>
    <scope>NUCLEOTIDE SEQUENCE [LARGE SCALE GENOMIC DNA]</scope>
    <source>
        <strain evidence="2">93-210</strain>
    </source>
</reference>
<name>A0ACC0EHL8_9BASI</name>
<keyword evidence="2" id="KW-1185">Reference proteome</keyword>
<proteinExistence type="predicted"/>
<reference evidence="1 2" key="3">
    <citation type="journal article" date="2022" name="Microbiol. Spectr.">
        <title>Folding features and dynamics of 3D genome architecture in plant fungal pathogens.</title>
        <authorList>
            <person name="Xia C."/>
        </authorList>
    </citation>
    <scope>NUCLEOTIDE SEQUENCE [LARGE SCALE GENOMIC DNA]</scope>
    <source>
        <strain evidence="1 2">93-210</strain>
    </source>
</reference>
<evidence type="ECO:0000313" key="2">
    <source>
        <dbReference type="Proteomes" id="UP001060170"/>
    </source>
</evidence>
<reference evidence="2" key="1">
    <citation type="journal article" date="2018" name="BMC Genomics">
        <title>Genomic insights into host adaptation between the wheat stripe rust pathogen (Puccinia striiformis f. sp. tritici) and the barley stripe rust pathogen (Puccinia striiformis f. sp. hordei).</title>
        <authorList>
            <person name="Xia C."/>
            <person name="Wang M."/>
            <person name="Yin C."/>
            <person name="Cornejo O.E."/>
            <person name="Hulbert S.H."/>
            <person name="Chen X."/>
        </authorList>
    </citation>
    <scope>NUCLEOTIDE SEQUENCE [LARGE SCALE GENOMIC DNA]</scope>
    <source>
        <strain evidence="2">93-210</strain>
    </source>
</reference>
<evidence type="ECO:0000313" key="1">
    <source>
        <dbReference type="EMBL" id="KAI7953406.1"/>
    </source>
</evidence>
<dbReference type="EMBL" id="CM045870">
    <property type="protein sequence ID" value="KAI7953406.1"/>
    <property type="molecule type" value="Genomic_DNA"/>
</dbReference>
<protein>
    <submittedName>
        <fullName evidence="1">Uncharacterized protein</fullName>
    </submittedName>
</protein>
<organism evidence="1 2">
    <name type="scientific">Puccinia striiformis f. sp. tritici</name>
    <dbReference type="NCBI Taxonomy" id="168172"/>
    <lineage>
        <taxon>Eukaryota</taxon>
        <taxon>Fungi</taxon>
        <taxon>Dikarya</taxon>
        <taxon>Basidiomycota</taxon>
        <taxon>Pucciniomycotina</taxon>
        <taxon>Pucciniomycetes</taxon>
        <taxon>Pucciniales</taxon>
        <taxon>Pucciniaceae</taxon>
        <taxon>Puccinia</taxon>
    </lineage>
</organism>
<sequence length="431" mass="49643">MSDRVSMSDQHLQLAYHQVHHLLVRRRRVILGLERVKLLCIAYQMYSQLTRKKPIRKHISILTGAVWMDELIHNPNGASFYENMGMKVPCFMILKNLLEDHGALYDSKHVTATEKLGILLYMLITGLSNRKLQQRFQRSASTISITINQLVKDITGNRVLIRKFIALPAHNAGTPDEIKSNPKFSPYFNDCVGAVDGSHIPVHVNDQTAFVNRKGYPSQNVLAICNFNMEFTYVMPGWEGSAHDGRLWDEARISSLKIPPGKWLLGDAGFPLSESCLVPYRSTKYHLKDWDVPGGKKPQTYKELFNLRHASARNVIERIFGVIKRRFEVINSGCYYDISIQVKVIIVMAFIHNFLRVTDPSDIILSDEESTVLDPRQPDTVEYGELHHRGIDRRESTRATKLRDEIAKKMWSDYQHLLRYRQRHSRPLPNP</sequence>
<accession>A0ACC0EHL8</accession>
<dbReference type="Proteomes" id="UP001060170">
    <property type="component" value="Chromosome 6"/>
</dbReference>